<organism evidence="1 2">
    <name type="scientific">Pseudoalteromonas obscura</name>
    <dbReference type="NCBI Taxonomy" id="3048491"/>
    <lineage>
        <taxon>Bacteria</taxon>
        <taxon>Pseudomonadati</taxon>
        <taxon>Pseudomonadota</taxon>
        <taxon>Gammaproteobacteria</taxon>
        <taxon>Alteromonadales</taxon>
        <taxon>Pseudoalteromonadaceae</taxon>
        <taxon>Pseudoalteromonas</taxon>
    </lineage>
</organism>
<dbReference type="Pfam" id="PF05944">
    <property type="entry name" value="Phage_term_smal"/>
    <property type="match status" value="1"/>
</dbReference>
<evidence type="ECO:0000313" key="1">
    <source>
        <dbReference type="EMBL" id="MDK2597908.1"/>
    </source>
</evidence>
<dbReference type="InterPro" id="IPR010270">
    <property type="entry name" value="Phage_P2_GpM"/>
</dbReference>
<evidence type="ECO:0000313" key="2">
    <source>
        <dbReference type="Proteomes" id="UP001231915"/>
    </source>
</evidence>
<proteinExistence type="predicted"/>
<gene>
    <name evidence="1" type="primary">gpM</name>
    <name evidence="1" type="ORF">QNM18_22850</name>
</gene>
<protein>
    <submittedName>
        <fullName evidence="1">Phage terminase small subunit</fullName>
    </submittedName>
</protein>
<reference evidence="1 2" key="1">
    <citation type="submission" date="2023-05" db="EMBL/GenBank/DDBJ databases">
        <title>Pseudoalteromonas ardens sp. nov., Pseudoalteromonas obscura sp. nov., and Pseudoalteromonas umbrosa sp. nov., isolated from the coral Montipora capitata.</title>
        <authorList>
            <person name="Thomas E.M."/>
            <person name="Smith E.M."/>
            <person name="Papke E."/>
            <person name="Shlafstein M.D."/>
            <person name="Oline D.K."/>
            <person name="Videau P."/>
            <person name="Saw J.H."/>
            <person name="Strangman W.K."/>
            <person name="Ushijima B."/>
        </authorList>
    </citation>
    <scope>NUCLEOTIDE SEQUENCE [LARGE SCALE GENOMIC DNA]</scope>
    <source>
        <strain evidence="1 2">P94</strain>
    </source>
</reference>
<comment type="caution">
    <text evidence="1">The sequence shown here is derived from an EMBL/GenBank/DDBJ whole genome shotgun (WGS) entry which is preliminary data.</text>
</comment>
<dbReference type="Proteomes" id="UP001231915">
    <property type="component" value="Unassembled WGS sequence"/>
</dbReference>
<dbReference type="RefSeq" id="WP_284138538.1">
    <property type="nucleotide sequence ID" value="NZ_JASJUT010000013.1"/>
</dbReference>
<keyword evidence="2" id="KW-1185">Reference proteome</keyword>
<sequence length="207" mass="23927">MHLQLVELDTDLKRLKGFARIADKVIHKRDVLLPKWVPIVDEYLSKKEYASDNPIFAYCVVWLFDIGNFERAIELALRAIELDQPTPPKIKRGWPGFLSDTVFDWCQDQSEKGRSVEPYFSQVFELVVHRWKLPEKVTAKYYKFAGLALLRDKNGDVKPSHIGDLQALQQADAYLAKAAELHKHAQVKTIRNKIEMRIRALADLQAQ</sequence>
<name>A0ABT7ES89_9GAMM</name>
<dbReference type="EMBL" id="JASJUT010000013">
    <property type="protein sequence ID" value="MDK2597908.1"/>
    <property type="molecule type" value="Genomic_DNA"/>
</dbReference>
<accession>A0ABT7ES89</accession>